<dbReference type="SUPFAM" id="SSF48403">
    <property type="entry name" value="Ankyrin repeat"/>
    <property type="match status" value="1"/>
</dbReference>
<evidence type="ECO:0000256" key="1">
    <source>
        <dbReference type="SAM" id="MobiDB-lite"/>
    </source>
</evidence>
<gene>
    <name evidence="2" type="ORF">SNAT2548_LOCUS10483</name>
</gene>
<dbReference type="Gene3D" id="1.25.40.20">
    <property type="entry name" value="Ankyrin repeat-containing domain"/>
    <property type="match status" value="1"/>
</dbReference>
<dbReference type="InterPro" id="IPR036770">
    <property type="entry name" value="Ankyrin_rpt-contain_sf"/>
</dbReference>
<dbReference type="Proteomes" id="UP000604046">
    <property type="component" value="Unassembled WGS sequence"/>
</dbReference>
<evidence type="ECO:0000313" key="2">
    <source>
        <dbReference type="EMBL" id="CAE7238429.1"/>
    </source>
</evidence>
<dbReference type="AlphaFoldDB" id="A0A812L3K3"/>
<dbReference type="EMBL" id="CAJNDS010000868">
    <property type="protein sequence ID" value="CAE7238429.1"/>
    <property type="molecule type" value="Genomic_DNA"/>
</dbReference>
<reference evidence="2" key="1">
    <citation type="submission" date="2021-02" db="EMBL/GenBank/DDBJ databases">
        <authorList>
            <person name="Dougan E. K."/>
            <person name="Rhodes N."/>
            <person name="Thang M."/>
            <person name="Chan C."/>
        </authorList>
    </citation>
    <scope>NUCLEOTIDE SEQUENCE</scope>
</reference>
<sequence>MRFLVLSGVDVTRDVGDAVMETAAGRNDVHLLQFLLEKEVDFARGLAPSKSLESAARCRSWEALHFLILARADVSGWSGQVALLAAADSNRFGILRVLEDAGVDFTSEVSKISLAQATNCHRDRLDRFLEEFATRRDAKHTDVVSNALNAHACHVEAETVAKNSDTVAAALNLHLHLQRAIPEAHASADASVVTEALSQHVRLLEEHRFQVASALAGHLLEENLAEGPGSEVVSEALARHILSLPADHAGDSELGADVQIAAKALARQVLQIATEERGSTLREDRGDGGGCSGGSVCIPGGAEVREDLELSGVEGGGGGGSSFVAPEVEKEDEAALLGHGPMSDPAGSAPHVQEHGDATRTQDYIAAATIALARHVVNFSVPPAAQSSRRSSSSQKAGGASTELPGEADLTSMAATALAERLLELQRDTAVVSKALARQPLPSEPRHSGDASQGSKEPSEPPAPPPCSPQAGSWRAEEVEEEAEAEVAASLARHLLTLQEGLPAEASSHMTSLASEEMGTAARALAHHVLNLEGGAA</sequence>
<dbReference type="OrthoDB" id="439913at2759"/>
<feature type="region of interest" description="Disordered" evidence="1">
    <location>
        <begin position="436"/>
        <end position="486"/>
    </location>
</feature>
<feature type="compositionally biased region" description="Low complexity" evidence="1">
    <location>
        <begin position="384"/>
        <end position="401"/>
    </location>
</feature>
<feature type="region of interest" description="Disordered" evidence="1">
    <location>
        <begin position="383"/>
        <end position="408"/>
    </location>
</feature>
<organism evidence="2 3">
    <name type="scientific">Symbiodinium natans</name>
    <dbReference type="NCBI Taxonomy" id="878477"/>
    <lineage>
        <taxon>Eukaryota</taxon>
        <taxon>Sar</taxon>
        <taxon>Alveolata</taxon>
        <taxon>Dinophyceae</taxon>
        <taxon>Suessiales</taxon>
        <taxon>Symbiodiniaceae</taxon>
        <taxon>Symbiodinium</taxon>
    </lineage>
</organism>
<evidence type="ECO:0000313" key="3">
    <source>
        <dbReference type="Proteomes" id="UP000604046"/>
    </source>
</evidence>
<feature type="region of interest" description="Disordered" evidence="1">
    <location>
        <begin position="337"/>
        <end position="356"/>
    </location>
</feature>
<name>A0A812L3K3_9DINO</name>
<keyword evidence="3" id="KW-1185">Reference proteome</keyword>
<protein>
    <submittedName>
        <fullName evidence="2">Uncharacterized protein</fullName>
    </submittedName>
</protein>
<proteinExistence type="predicted"/>
<comment type="caution">
    <text evidence="2">The sequence shown here is derived from an EMBL/GenBank/DDBJ whole genome shotgun (WGS) entry which is preliminary data.</text>
</comment>
<accession>A0A812L3K3</accession>